<protein>
    <submittedName>
        <fullName evidence="1">Uncharacterized protein</fullName>
    </submittedName>
</protein>
<dbReference type="AlphaFoldDB" id="A0A5B7SQI3"/>
<reference evidence="1 2" key="1">
    <citation type="submission" date="2019-05" db="EMBL/GenBank/DDBJ databases">
        <title>Genome sequencing of F202Z8.</title>
        <authorList>
            <person name="Kwon Y.M."/>
        </authorList>
    </citation>
    <scope>NUCLEOTIDE SEQUENCE [LARGE SCALE GENOMIC DNA]</scope>
    <source>
        <strain evidence="1 2">F202Z8</strain>
    </source>
</reference>
<gene>
    <name evidence="1" type="ORF">FGM00_03355</name>
</gene>
<name>A0A5B7SQI3_9FLAO</name>
<sequence>MKKHIHLIVVLFICLIGCTDRDDNVSAVNIRVKNNNAFTYDMVQVGGATQIHENVSAGSFSDYLEYEEAYRYAFIEIDTAGTKYILQPIDFVGETPLSPGFYTYALELSPEGAITLDFSSD</sequence>
<dbReference type="KEGG" id="asag:FGM00_03355"/>
<keyword evidence="2" id="KW-1185">Reference proteome</keyword>
<proteinExistence type="predicted"/>
<organism evidence="1 2">
    <name type="scientific">Aggregatimonas sangjinii</name>
    <dbReference type="NCBI Taxonomy" id="2583587"/>
    <lineage>
        <taxon>Bacteria</taxon>
        <taxon>Pseudomonadati</taxon>
        <taxon>Bacteroidota</taxon>
        <taxon>Flavobacteriia</taxon>
        <taxon>Flavobacteriales</taxon>
        <taxon>Flavobacteriaceae</taxon>
        <taxon>Aggregatimonas</taxon>
    </lineage>
</organism>
<dbReference type="Proteomes" id="UP000310017">
    <property type="component" value="Chromosome"/>
</dbReference>
<evidence type="ECO:0000313" key="2">
    <source>
        <dbReference type="Proteomes" id="UP000310017"/>
    </source>
</evidence>
<dbReference type="EMBL" id="CP040710">
    <property type="protein sequence ID" value="QCW99199.1"/>
    <property type="molecule type" value="Genomic_DNA"/>
</dbReference>
<dbReference type="RefSeq" id="WP_138851552.1">
    <property type="nucleotide sequence ID" value="NZ_CP040710.1"/>
</dbReference>
<accession>A0A5B7SQI3</accession>
<evidence type="ECO:0000313" key="1">
    <source>
        <dbReference type="EMBL" id="QCW99199.1"/>
    </source>
</evidence>
<dbReference type="OrthoDB" id="980950at2"/>